<evidence type="ECO:0000256" key="1">
    <source>
        <dbReference type="ARBA" id="ARBA00004442"/>
    </source>
</evidence>
<evidence type="ECO:0000259" key="7">
    <source>
        <dbReference type="Pfam" id="PF00593"/>
    </source>
</evidence>
<feature type="compositionally biased region" description="Low complexity" evidence="5">
    <location>
        <begin position="29"/>
        <end position="43"/>
    </location>
</feature>
<keyword evidence="10" id="KW-1185">Reference proteome</keyword>
<organism evidence="9 10">
    <name type="scientific">Sphingobium ummariense RL-3</name>
    <dbReference type="NCBI Taxonomy" id="1346791"/>
    <lineage>
        <taxon>Bacteria</taxon>
        <taxon>Pseudomonadati</taxon>
        <taxon>Pseudomonadota</taxon>
        <taxon>Alphaproteobacteria</taxon>
        <taxon>Sphingomonadales</taxon>
        <taxon>Sphingomonadaceae</taxon>
        <taxon>Sphingobium</taxon>
    </lineage>
</organism>
<dbReference type="InterPro" id="IPR000531">
    <property type="entry name" value="Beta-barrel_TonB"/>
</dbReference>
<dbReference type="Gene3D" id="2.40.170.20">
    <property type="entry name" value="TonB-dependent receptor, beta-barrel domain"/>
    <property type="match status" value="1"/>
</dbReference>
<accession>T0J546</accession>
<sequence length="765" mass="83155">MATPLKFAGLLLLSSALIAPAAIAQTADPQAADPAAAPGQSATEAGQDEGTPPDVSIPGGDIVVTGRRTANIQRSAPAVVSVLSSQDIARTGEGNIAGALGRVTGLSVVGNGFVYVRGLGDRYSLALLNGSPLPSPEPLKRVVPLDLFPTNIVSSSLVQKSYSVNYPGEFGGGVINLTTSAVPAESFLTVSGGIGANTETTFQMGYSYYGSASDWTGFDNGRRDIAPAMAAFLKSGERISSGNVDTTAIAGQLVNANNGLVHRIKDIEPNFTTTVSGGTSFDLGGSTLGLIATAGYSNRWVTRDQRQQNSLTPDLGTLENDFQRVTTDNRIIVNGLLGLGLEFGDNKIRWTNLYIRDTLKHTRLGIGHRQETDVDFMQQDTAWYERQLIDTQLVGEFKLSPEFSVDVRGGYANSQREAPEELTLEYVRTNAASDPYGNYFVNRLNNGNGGDATISYSDLNEDLWSGGIDLTYKPVPDLSLTAGYAYLDTNRTSSRRDFQFTAPSDFPQGVGMFRPNYLLEPAVVDHYNIVLIETNEGNPAFRATLRNHAGYGKLNWQITPELSIDAGVRYEKAKEVVSPIQVFTVPGASTAATSLDNDYWLPAATLTWQFRPDMQVRLNASKTIARPQFRELIYQFYFDPDTNRRYQGNPFLQDSKLFNAEARYEWYFGRDQRFSLSGFYKNIDNPIETFITGGEFITSFANAPKARLYGGEVELQKYFDLSNLSYSRRSVSGPLWAFAAAGCIARTTGIAGVCFTAFGLMGFSG</sequence>
<feature type="domain" description="TonB-dependent receptor-like beta-barrel" evidence="7">
    <location>
        <begin position="496"/>
        <end position="730"/>
    </location>
</feature>
<dbReference type="SUPFAM" id="SSF56935">
    <property type="entry name" value="Porins"/>
    <property type="match status" value="1"/>
</dbReference>
<name>T0J546_9SPHN</name>
<feature type="chain" id="PRO_5004565583" description="TonB-denpendent receptor" evidence="6">
    <location>
        <begin position="25"/>
        <end position="765"/>
    </location>
</feature>
<keyword evidence="6" id="KW-0732">Signal</keyword>
<dbReference type="Pfam" id="PF00593">
    <property type="entry name" value="TonB_dep_Rec_b-barrel"/>
    <property type="match status" value="1"/>
</dbReference>
<keyword evidence="3" id="KW-0998">Cell outer membrane</keyword>
<dbReference type="STRING" id="1346791.M529_05950"/>
<dbReference type="AlphaFoldDB" id="T0J546"/>
<dbReference type="PANTHER" id="PTHR40980">
    <property type="entry name" value="PLUG DOMAIN-CONTAINING PROTEIN"/>
    <property type="match status" value="1"/>
</dbReference>
<protein>
    <recommendedName>
        <fullName evidence="11">TonB-denpendent receptor</fullName>
    </recommendedName>
</protein>
<evidence type="ECO:0008006" key="11">
    <source>
        <dbReference type="Google" id="ProtNLM"/>
    </source>
</evidence>
<dbReference type="PATRIC" id="fig|1346791.3.peg.1134"/>
<dbReference type="GO" id="GO:0009279">
    <property type="term" value="C:cell outer membrane"/>
    <property type="evidence" value="ECO:0007669"/>
    <property type="project" value="UniProtKB-SubCell"/>
</dbReference>
<feature type="domain" description="TonB-dependent receptor plug" evidence="8">
    <location>
        <begin position="73"/>
        <end position="174"/>
    </location>
</feature>
<dbReference type="eggNOG" id="COG1629">
    <property type="taxonomic scope" value="Bacteria"/>
</dbReference>
<dbReference type="InterPro" id="IPR012910">
    <property type="entry name" value="Plug_dom"/>
</dbReference>
<evidence type="ECO:0000313" key="10">
    <source>
        <dbReference type="Proteomes" id="UP000015523"/>
    </source>
</evidence>
<comment type="similarity">
    <text evidence="4">Belongs to the TonB-dependent receptor family.</text>
</comment>
<comment type="caution">
    <text evidence="9">The sequence shown here is derived from an EMBL/GenBank/DDBJ whole genome shotgun (WGS) entry which is preliminary data.</text>
</comment>
<keyword evidence="4" id="KW-0798">TonB box</keyword>
<feature type="signal peptide" evidence="6">
    <location>
        <begin position="1"/>
        <end position="24"/>
    </location>
</feature>
<evidence type="ECO:0000313" key="9">
    <source>
        <dbReference type="EMBL" id="EQB33071.1"/>
    </source>
</evidence>
<evidence type="ECO:0000259" key="8">
    <source>
        <dbReference type="Pfam" id="PF07715"/>
    </source>
</evidence>
<dbReference type="Pfam" id="PF07715">
    <property type="entry name" value="Plug"/>
    <property type="match status" value="1"/>
</dbReference>
<dbReference type="Gene3D" id="2.170.130.10">
    <property type="entry name" value="TonB-dependent receptor, plug domain"/>
    <property type="match status" value="1"/>
</dbReference>
<evidence type="ECO:0000256" key="2">
    <source>
        <dbReference type="ARBA" id="ARBA00023136"/>
    </source>
</evidence>
<evidence type="ECO:0000256" key="4">
    <source>
        <dbReference type="RuleBase" id="RU003357"/>
    </source>
</evidence>
<dbReference type="Proteomes" id="UP000015523">
    <property type="component" value="Unassembled WGS sequence"/>
</dbReference>
<dbReference type="InterPro" id="IPR036942">
    <property type="entry name" value="Beta-barrel_TonB_sf"/>
</dbReference>
<dbReference type="RefSeq" id="WP_021317108.1">
    <property type="nucleotide sequence ID" value="NZ_AUWY01000048.1"/>
</dbReference>
<dbReference type="EMBL" id="AUWY01000048">
    <property type="protein sequence ID" value="EQB33071.1"/>
    <property type="molecule type" value="Genomic_DNA"/>
</dbReference>
<dbReference type="eggNOG" id="COG4771">
    <property type="taxonomic scope" value="Bacteria"/>
</dbReference>
<reference evidence="9 10" key="1">
    <citation type="journal article" date="2013" name="Genome Announc.">
        <title>Draft Genome Sequence of Sphingobium ummariense Strain RL-3, a Hexachlorocyclohexane-Degrading Bacterium.</title>
        <authorList>
            <person name="Kohli P."/>
            <person name="Dua A."/>
            <person name="Sangwan N."/>
            <person name="Oldach P."/>
            <person name="Khurana J.P."/>
            <person name="Lal R."/>
        </authorList>
    </citation>
    <scope>NUCLEOTIDE SEQUENCE [LARGE SCALE GENOMIC DNA]</scope>
    <source>
        <strain evidence="9 10">RL-3</strain>
    </source>
</reference>
<evidence type="ECO:0000256" key="6">
    <source>
        <dbReference type="SAM" id="SignalP"/>
    </source>
</evidence>
<proteinExistence type="inferred from homology"/>
<comment type="subcellular location">
    <subcellularLocation>
        <location evidence="1 4">Cell outer membrane</location>
    </subcellularLocation>
</comment>
<gene>
    <name evidence="9" type="ORF">M529_05950</name>
</gene>
<keyword evidence="2 4" id="KW-0472">Membrane</keyword>
<evidence type="ECO:0000256" key="5">
    <source>
        <dbReference type="SAM" id="MobiDB-lite"/>
    </source>
</evidence>
<dbReference type="PANTHER" id="PTHR40980:SF5">
    <property type="entry name" value="TONB-DEPENDENT RECEPTOR"/>
    <property type="match status" value="1"/>
</dbReference>
<feature type="region of interest" description="Disordered" evidence="5">
    <location>
        <begin position="29"/>
        <end position="57"/>
    </location>
</feature>
<dbReference type="InterPro" id="IPR037066">
    <property type="entry name" value="Plug_dom_sf"/>
</dbReference>
<evidence type="ECO:0000256" key="3">
    <source>
        <dbReference type="ARBA" id="ARBA00023237"/>
    </source>
</evidence>